<organism evidence="1 2">
    <name type="scientific">Belnapia arida</name>
    <dbReference type="NCBI Taxonomy" id="2804533"/>
    <lineage>
        <taxon>Bacteria</taxon>
        <taxon>Pseudomonadati</taxon>
        <taxon>Pseudomonadota</taxon>
        <taxon>Alphaproteobacteria</taxon>
        <taxon>Acetobacterales</taxon>
        <taxon>Roseomonadaceae</taxon>
        <taxon>Belnapia</taxon>
    </lineage>
</organism>
<proteinExistence type="predicted"/>
<protein>
    <submittedName>
        <fullName evidence="1">Uncharacterized protein</fullName>
    </submittedName>
</protein>
<evidence type="ECO:0000313" key="2">
    <source>
        <dbReference type="Proteomes" id="UP000660885"/>
    </source>
</evidence>
<keyword evidence="2" id="KW-1185">Reference proteome</keyword>
<sequence>MPNVAQERGIALGMTFIDGTTTRANPNATGQKKGDAIAGSKMCARHLADLTVATAPRPA</sequence>
<dbReference type="EMBL" id="JAETWB010000012">
    <property type="protein sequence ID" value="MBL6080300.1"/>
    <property type="molecule type" value="Genomic_DNA"/>
</dbReference>
<dbReference type="RefSeq" id="WP_202833537.1">
    <property type="nucleotide sequence ID" value="NZ_JAETWB010000012.1"/>
</dbReference>
<dbReference type="Proteomes" id="UP000660885">
    <property type="component" value="Unassembled WGS sequence"/>
</dbReference>
<reference evidence="1 2" key="1">
    <citation type="submission" date="2021-01" db="EMBL/GenBank/DDBJ databases">
        <title>Belnapia mucosa sp. nov. and Belnapia arida sp. nov., isolated from the Tabernas Desert (Almeria, Spain).</title>
        <authorList>
            <person name="Molina-Menor E."/>
            <person name="Vidal-Verdu A."/>
            <person name="Calonge A."/>
            <person name="Satari L."/>
            <person name="Pereto J."/>
            <person name="Porcar M."/>
        </authorList>
    </citation>
    <scope>NUCLEOTIDE SEQUENCE [LARGE SCALE GENOMIC DNA]</scope>
    <source>
        <strain evidence="1 2">T18</strain>
    </source>
</reference>
<comment type="caution">
    <text evidence="1">The sequence shown here is derived from an EMBL/GenBank/DDBJ whole genome shotgun (WGS) entry which is preliminary data.</text>
</comment>
<evidence type="ECO:0000313" key="1">
    <source>
        <dbReference type="EMBL" id="MBL6080300.1"/>
    </source>
</evidence>
<name>A0ABS1U6J9_9PROT</name>
<accession>A0ABS1U6J9</accession>
<gene>
    <name evidence="1" type="ORF">JMJ56_19975</name>
</gene>